<dbReference type="AlphaFoldDB" id="A0A163YAJ2"/>
<comment type="cofactor">
    <cofactor evidence="1">
        <name>FAD</name>
        <dbReference type="ChEBI" id="CHEBI:57692"/>
    </cofactor>
</comment>
<dbReference type="RefSeq" id="WP_063181657.1">
    <property type="nucleotide sequence ID" value="NZ_JAMAVM010000025.1"/>
</dbReference>
<evidence type="ECO:0000313" key="7">
    <source>
        <dbReference type="EMBL" id="KZE79126.1"/>
    </source>
</evidence>
<dbReference type="Pfam" id="PF00890">
    <property type="entry name" value="FAD_binding_2"/>
    <property type="match status" value="1"/>
</dbReference>
<proteinExistence type="predicted"/>
<sequence length="184" mass="19104">MVVDIVIIGAGPAGASAGIFAGRAGKKTVLLDNDRSGTSKAWVGNHYGVLGVTGFDLYETGKLQAQKCGAQLVTAEAIAIEPTDTGFCVVTEEEVYEAPYVLIASGPGRELAEQAGVELKSSEGRSYIKVDAEGRTNVPGIWAAGLCTGVSMHVAVTAGDGARVAIHMLSEMNGKPYVDHDMMC</sequence>
<dbReference type="PRINTS" id="PR00368">
    <property type="entry name" value="FADPNR"/>
</dbReference>
<evidence type="ECO:0000256" key="1">
    <source>
        <dbReference type="ARBA" id="ARBA00001974"/>
    </source>
</evidence>
<keyword evidence="3" id="KW-0285">Flavoprotein</keyword>
<dbReference type="GO" id="GO:0016491">
    <property type="term" value="F:oxidoreductase activity"/>
    <property type="evidence" value="ECO:0007669"/>
    <property type="project" value="UniProtKB-KW"/>
</dbReference>
<evidence type="ECO:0000313" key="8">
    <source>
        <dbReference type="Proteomes" id="UP000076563"/>
    </source>
</evidence>
<dbReference type="InterPro" id="IPR003953">
    <property type="entry name" value="FAD-dep_OxRdtase_2_FAD-bd"/>
</dbReference>
<dbReference type="PRINTS" id="PR00469">
    <property type="entry name" value="PNDRDTASEII"/>
</dbReference>
<dbReference type="InterPro" id="IPR050097">
    <property type="entry name" value="Ferredoxin-NADP_redctase_2"/>
</dbReference>
<dbReference type="Gene3D" id="3.50.50.60">
    <property type="entry name" value="FAD/NAD(P)-binding domain"/>
    <property type="match status" value="1"/>
</dbReference>
<evidence type="ECO:0000256" key="3">
    <source>
        <dbReference type="ARBA" id="ARBA00022630"/>
    </source>
</evidence>
<protein>
    <submittedName>
        <fullName evidence="7">Pyridine nucleotide-disulfide oxidoreductase</fullName>
    </submittedName>
</protein>
<dbReference type="PANTHER" id="PTHR48105">
    <property type="entry name" value="THIOREDOXIN REDUCTASE 1-RELATED-RELATED"/>
    <property type="match status" value="1"/>
</dbReference>
<dbReference type="Proteomes" id="UP000076563">
    <property type="component" value="Unassembled WGS sequence"/>
</dbReference>
<reference evidence="8" key="1">
    <citation type="submission" date="2016-01" db="EMBL/GenBank/DDBJ databases">
        <title>Draft genome of Chromobacterium sp. F49.</title>
        <authorList>
            <person name="Hong K.W."/>
        </authorList>
    </citation>
    <scope>NUCLEOTIDE SEQUENCE [LARGE SCALE GENOMIC DNA]</scope>
    <source>
        <strain evidence="8">M63</strain>
    </source>
</reference>
<accession>A0A163YAJ2</accession>
<keyword evidence="8" id="KW-1185">Reference proteome</keyword>
<organism evidence="7 8">
    <name type="scientific">Paenibacillus elgii</name>
    <dbReference type="NCBI Taxonomy" id="189691"/>
    <lineage>
        <taxon>Bacteria</taxon>
        <taxon>Bacillati</taxon>
        <taxon>Bacillota</taxon>
        <taxon>Bacilli</taxon>
        <taxon>Bacillales</taxon>
        <taxon>Paenibacillaceae</taxon>
        <taxon>Paenibacillus</taxon>
    </lineage>
</organism>
<name>A0A163YAJ2_9BACL</name>
<dbReference type="Pfam" id="PF07992">
    <property type="entry name" value="Pyr_redox_2"/>
    <property type="match status" value="1"/>
</dbReference>
<dbReference type="EMBL" id="LQRA01000052">
    <property type="protein sequence ID" value="KZE79126.1"/>
    <property type="molecule type" value="Genomic_DNA"/>
</dbReference>
<evidence type="ECO:0000259" key="5">
    <source>
        <dbReference type="Pfam" id="PF00890"/>
    </source>
</evidence>
<comment type="caution">
    <text evidence="7">The sequence shown here is derived from an EMBL/GenBank/DDBJ whole genome shotgun (WGS) entry which is preliminary data.</text>
</comment>
<feature type="domain" description="FAD/NAD(P)-binding" evidence="6">
    <location>
        <begin position="73"/>
        <end position="158"/>
    </location>
</feature>
<dbReference type="InterPro" id="IPR036188">
    <property type="entry name" value="FAD/NAD-bd_sf"/>
</dbReference>
<dbReference type="SUPFAM" id="SSF51905">
    <property type="entry name" value="FAD/NAD(P)-binding domain"/>
    <property type="match status" value="1"/>
</dbReference>
<keyword evidence="4" id="KW-0560">Oxidoreductase</keyword>
<evidence type="ECO:0000256" key="2">
    <source>
        <dbReference type="ARBA" id="ARBA00011738"/>
    </source>
</evidence>
<dbReference type="OrthoDB" id="5345169at2"/>
<gene>
    <name evidence="7" type="ORF">AV654_16735</name>
</gene>
<dbReference type="InterPro" id="IPR023753">
    <property type="entry name" value="FAD/NAD-binding_dom"/>
</dbReference>
<evidence type="ECO:0000256" key="4">
    <source>
        <dbReference type="ARBA" id="ARBA00023002"/>
    </source>
</evidence>
<evidence type="ECO:0000259" key="6">
    <source>
        <dbReference type="Pfam" id="PF07992"/>
    </source>
</evidence>
<feature type="domain" description="FAD-dependent oxidoreductase 2 FAD-binding" evidence="5">
    <location>
        <begin position="4"/>
        <end position="36"/>
    </location>
</feature>
<comment type="subunit">
    <text evidence="2">Homodimer.</text>
</comment>